<feature type="signal peptide" evidence="1">
    <location>
        <begin position="1"/>
        <end position="18"/>
    </location>
</feature>
<organism evidence="2 3">
    <name type="scientific">Pseudomonas fluorescens</name>
    <dbReference type="NCBI Taxonomy" id="294"/>
    <lineage>
        <taxon>Bacteria</taxon>
        <taxon>Pseudomonadati</taxon>
        <taxon>Pseudomonadota</taxon>
        <taxon>Gammaproteobacteria</taxon>
        <taxon>Pseudomonadales</taxon>
        <taxon>Pseudomonadaceae</taxon>
        <taxon>Pseudomonas</taxon>
    </lineage>
</organism>
<dbReference type="AlphaFoldDB" id="A0A5E6TFU5"/>
<name>A0A5E6TFU5_PSEFL</name>
<dbReference type="PANTHER" id="PTHR37549">
    <property type="entry name" value="LIPOPROTEIN LPRI"/>
    <property type="match status" value="1"/>
</dbReference>
<protein>
    <recommendedName>
        <fullName evidence="4">Lysozyme inhibitor LprI N-terminal domain-containing protein</fullName>
    </recommendedName>
</protein>
<feature type="chain" id="PRO_5022923650" description="Lysozyme inhibitor LprI N-terminal domain-containing protein" evidence="1">
    <location>
        <begin position="19"/>
        <end position="337"/>
    </location>
</feature>
<sequence precursor="true">MFAIYLRHALVLMSVAFASVTQASSFDCATANSKTEKAICGDPQISLLDETLGKLWHSTLANVPDAQALKTDQRQWLKNRNACGEQTACLRRQYLMRLTELEHATQPFSWDATWQLVPPGTSTSATVITQRRDATHISIDITAAEGANSGDLDGIATLKDGKAVYSEDECTLSFTPINGVLDISLVGAGGYCSAGLGVYYTGRFVASQQPLMLDYDMLSLGLAQTPEENQALHTLLKGDYQTLVEKSGSLMTGEPGTDVPGSQVWEMWMRGLGGTGVVMRSTAGHFWVLLVTCDSTGHSRLRYYTNAAKWKKRLPDALHDWNERMKDHLELPVDFMP</sequence>
<evidence type="ECO:0000313" key="2">
    <source>
        <dbReference type="EMBL" id="VVM86788.1"/>
    </source>
</evidence>
<dbReference type="EMBL" id="CABVGZ010000024">
    <property type="protein sequence ID" value="VVM86788.1"/>
    <property type="molecule type" value="Genomic_DNA"/>
</dbReference>
<accession>A0A5E6TFU5</accession>
<gene>
    <name evidence="2" type="ORF">PS624_02600</name>
</gene>
<evidence type="ECO:0008006" key="4">
    <source>
        <dbReference type="Google" id="ProtNLM"/>
    </source>
</evidence>
<evidence type="ECO:0000256" key="1">
    <source>
        <dbReference type="SAM" id="SignalP"/>
    </source>
</evidence>
<dbReference type="GO" id="GO:0005576">
    <property type="term" value="C:extracellular region"/>
    <property type="evidence" value="ECO:0007669"/>
    <property type="project" value="TreeGrafter"/>
</dbReference>
<keyword evidence="1" id="KW-0732">Signal</keyword>
<proteinExistence type="predicted"/>
<dbReference type="InterPro" id="IPR052755">
    <property type="entry name" value="Lysozyme_Inhibitor_LprI"/>
</dbReference>
<dbReference type="PANTHER" id="PTHR37549:SF1">
    <property type="entry name" value="LIPOPROTEIN LPRI"/>
    <property type="match status" value="1"/>
</dbReference>
<evidence type="ECO:0000313" key="3">
    <source>
        <dbReference type="Proteomes" id="UP000326241"/>
    </source>
</evidence>
<dbReference type="Proteomes" id="UP000326241">
    <property type="component" value="Unassembled WGS sequence"/>
</dbReference>
<dbReference type="RefSeq" id="WP_150775040.1">
    <property type="nucleotide sequence ID" value="NZ_CABVGZ010000024.1"/>
</dbReference>
<reference evidence="2 3" key="1">
    <citation type="submission" date="2019-09" db="EMBL/GenBank/DDBJ databases">
        <authorList>
            <person name="Chandra G."/>
            <person name="Truman W A."/>
        </authorList>
    </citation>
    <scope>NUCLEOTIDE SEQUENCE [LARGE SCALE GENOMIC DNA]</scope>
    <source>
        <strain evidence="2">PS624</strain>
    </source>
</reference>